<protein>
    <submittedName>
        <fullName evidence="2">Uncharacterized protein</fullName>
    </submittedName>
</protein>
<sequence>MRGLKAIGPMFYAELVAYGGLVGNHFSWTPEGELLFFDGTPEAVRAGVEEIYADRDPAVRPPVTEITPREFAKRFTPDELMAIRAAQFTDMEVGLVYDDFNRAEFISVLDPAVGAGLDLYIAKGLLGATRKEELLRKDGATVGESGSELPSNAEGP</sequence>
<accession>A0ABM8L2M9</accession>
<gene>
    <name evidence="2" type="ORF">LMG1873_04562</name>
</gene>
<keyword evidence="3" id="KW-1185">Reference proteome</keyword>
<proteinExistence type="predicted"/>
<feature type="region of interest" description="Disordered" evidence="1">
    <location>
        <begin position="137"/>
        <end position="156"/>
    </location>
</feature>
<reference evidence="2 3" key="1">
    <citation type="submission" date="2020-04" db="EMBL/GenBank/DDBJ databases">
        <authorList>
            <person name="De Canck E."/>
        </authorList>
    </citation>
    <scope>NUCLEOTIDE SEQUENCE [LARGE SCALE GENOMIC DNA]</scope>
    <source>
        <strain evidence="2 3">LMG 1873</strain>
    </source>
</reference>
<evidence type="ECO:0000256" key="1">
    <source>
        <dbReference type="SAM" id="MobiDB-lite"/>
    </source>
</evidence>
<dbReference type="Proteomes" id="UP000494116">
    <property type="component" value="Unassembled WGS sequence"/>
</dbReference>
<evidence type="ECO:0000313" key="2">
    <source>
        <dbReference type="EMBL" id="CAB3728210.1"/>
    </source>
</evidence>
<dbReference type="EMBL" id="CADIJS010000004">
    <property type="protein sequence ID" value="CAB3728210.1"/>
    <property type="molecule type" value="Genomic_DNA"/>
</dbReference>
<organism evidence="2 3">
    <name type="scientific">Achromobacter piechaudii</name>
    <dbReference type="NCBI Taxonomy" id="72556"/>
    <lineage>
        <taxon>Bacteria</taxon>
        <taxon>Pseudomonadati</taxon>
        <taxon>Pseudomonadota</taxon>
        <taxon>Betaproteobacteria</taxon>
        <taxon>Burkholderiales</taxon>
        <taxon>Alcaligenaceae</taxon>
        <taxon>Achromobacter</taxon>
    </lineage>
</organism>
<name>A0ABM8L2M9_9BURK</name>
<comment type="caution">
    <text evidence="2">The sequence shown here is derived from an EMBL/GenBank/DDBJ whole genome shotgun (WGS) entry which is preliminary data.</text>
</comment>
<evidence type="ECO:0000313" key="3">
    <source>
        <dbReference type="Proteomes" id="UP000494116"/>
    </source>
</evidence>